<dbReference type="EMBL" id="AYSJ01000013">
    <property type="protein sequence ID" value="ETS31124.1"/>
    <property type="molecule type" value="Genomic_DNA"/>
</dbReference>
<name>W3V7W4_9GAMM</name>
<proteinExistence type="predicted"/>
<dbReference type="RefSeq" id="WP_036847929.1">
    <property type="nucleotide sequence ID" value="NZ_AYSJ01000013.1"/>
</dbReference>
<sequence length="96" mass="10792">MGKTIFRTINGRVVPMLVDDEIAANYNIQSHVVTPKHQSKDRKLSTKSSFLIPNATCQKCGKDVFYYDNLPTTNISPKIIKLSSDKQGKMIALHLK</sequence>
<evidence type="ECO:0000313" key="2">
    <source>
        <dbReference type="Proteomes" id="UP000018957"/>
    </source>
</evidence>
<dbReference type="Proteomes" id="UP000018957">
    <property type="component" value="Unassembled WGS sequence"/>
</dbReference>
<comment type="caution">
    <text evidence="1">The sequence shown here is derived from an EMBL/GenBank/DDBJ whole genome shotgun (WGS) entry which is preliminary data.</text>
</comment>
<gene>
    <name evidence="1" type="ORF">PTE_03076</name>
</gene>
<organism evidence="1 2">
    <name type="scientific">Photorhabdus khanii NC19</name>
    <dbReference type="NCBI Taxonomy" id="1004151"/>
    <lineage>
        <taxon>Bacteria</taxon>
        <taxon>Pseudomonadati</taxon>
        <taxon>Pseudomonadota</taxon>
        <taxon>Gammaproteobacteria</taxon>
        <taxon>Enterobacterales</taxon>
        <taxon>Morganellaceae</taxon>
        <taxon>Photorhabdus</taxon>
    </lineage>
</organism>
<evidence type="ECO:0000313" key="1">
    <source>
        <dbReference type="EMBL" id="ETS31124.1"/>
    </source>
</evidence>
<dbReference type="OrthoDB" id="7065440at2"/>
<protein>
    <submittedName>
        <fullName evidence="1">Uncharacterized protein</fullName>
    </submittedName>
</protein>
<accession>W3V7W4</accession>
<keyword evidence="2" id="KW-1185">Reference proteome</keyword>
<reference evidence="1 2" key="1">
    <citation type="submission" date="2013-11" db="EMBL/GenBank/DDBJ databases">
        <title>Elucidation of the Photorhabdus temperata genome and generation of transposon mutant library to identify motility mutants.</title>
        <authorList>
            <person name="Hurst S.G.IV."/>
            <person name="Micheals B."/>
            <person name="Abebe-Akele F."/>
            <person name="Rowedder H."/>
            <person name="Bullock H."/>
            <person name="Jackobeck R."/>
            <person name="Janicki E."/>
            <person name="Tisa L.S."/>
        </authorList>
    </citation>
    <scope>NUCLEOTIDE SEQUENCE [LARGE SCALE GENOMIC DNA]</scope>
    <source>
        <strain evidence="1 2">NC19</strain>
    </source>
</reference>
<dbReference type="AlphaFoldDB" id="W3V7W4"/>